<proteinExistence type="predicted"/>
<sequence>MGTWHSLRVAFVLGSLLMILLIIVYWDDVGGFNLYPLQDPKHEWIHSDSSQATEGPTSTSKSQTSSSLTVPTNASSTTLVPGETRGAGGGEEELIEDHIEEEEEGKDEQEQKKEESREDEEKESRTADDDGEQAERKKRITDICSGNGALEFPGRTRPFDQIPNRELDHLIVDDKHQIIYCYVPKVACTNWKRVMVVLSQSLISPSSGKPYTDPETIPPDLVHNSTLHLTFAKFWRHYGSLSRHLMALKLQHYTKFLFVRDPFVRLISAFRNKFGRPNQDFYKQFGSVMLRRYGNVSGSLPETAAEAFAAGIKPTFQQFITYLLDPETEKENIFNEHWRQVYRLCHPCQVKYDFIGRLETLESDSDHLLKLLEVDHLLRFPTGARNRTAASWERDWFAQIPISMRRELYKLYEPDFELFGYPKPDSVLHRLRAVHKPIMNRRTSRTVTSPGLALPGPHPGARPGVGARRRAPGGRVFAHGTRPGSARNGDVGPPSSRLTTRRKVHEGPVQCGLGSSRGRGPRRPNPWTKTLAIGTWNVTSLGGRSLSSCGRVSGGGAGVGLLIAPQLSRHVLEFTPVNERVASLRLRVGDRSLAVVCAYGPNSSTEYRPSWSPWEGFRGRLGDIESEWTMFSASIVDAAVRSCGRKVSGACRGGNPEPGGGHRKYRQAKQAAARTVLEAKTRVWEEFGEAMEEDYRSASKRFWQTVRRLRRGKQYSANTVYSAGGELLTSTGDIVGRWKKYFEDLLNPTDLPSNEEAEAGVSEVDSSITQAEVTEVGGEVLPQVEEFKYLGVLFTSEGKIEREIDRRIGAASAVMRSVYRTVVVKKELSRKAKLSIYRSIYVPTLTYGHELWVMTERTRSRIQAAEMSFLRRVAGRSLRDRVRSSVTREELGVEPLLLRIERSQLRWLGHLFRMPPGRLPREVFQACPTGRRPRGRPRTRWRNYVSRLAWERLGVPPEELEEVSGTSPTLTALAPPLTDGRPRWKWRESSTSVVSLNSLSPLVLFGAMKDGVRGVMGALGRLLLSLLLLSWEGKLFQVGGVRSVTLPESLLFVSTLDGSLHAVSKQTGDIKWTLREDPIIQVPVYLTEPGFLPDPNDGSLYVLGGKHKEGLMKLPFTIPELVQSAPCRSSDGILYTGKKQDVWFVVDPETGEKQTSLTTSASESICPNTPLLYIGRTEYMVTMFDTKTQELRWNATYNDYSAPPYDEKQDYKMAHLVSSGDGLVVTVDRESGDVLWSQNYGSPVVGVYLYSGDSLRHAPHLSLAMETLRFLTFSSANDQADAHSTLKWSYQFVKEQATAQTQLVPTLYVGKLDSHLYASTSLVHHGVSLVPRGLTLARIEGPETTGVTVRERGECEITPSTDVRYPPGSTNSRKNHWLLIGHHELPPVAHTTMLRDFPAGLQRSGEAVIPPRSASSASPGSYYHQRYFQTVAGTHSDANANSGGVDGKTSGQAQSPTAVLPVFITQDRLTLAVLTLLLGGWLAFALTYPARAAQQLKAQRQLEEAFESRLQRMQTNMQTVAPVSSETTHSTGTNLSSDSQAASADPPPSPHSHSSSISDVERNGTTGLTAEGNGEEVHVGKISFTPSEVLGHGTAGTFVFRGNFDGRHVAVKRILPECFEVAEREVQLLRESDTHPNVIRYFCTERDRLFTYIAIELCAATLQQYVEDPSYFPELSPITLLEQTMCGLSHLHSLNIVHRDLKPRNILLSGPSALGRVRALISDFGLCKKIPDGRTSFSLRSGIPGTEGWIAPEVLRDTPGNKPTAAVDVFSAGCVFYYVVSRGQHPFGDTLRRQVNILSGEYSLSHFMEDIHDDVIAQDLIEQMISAEAESRPSTACVLKHPFFWSPEKQLLFFQDVSDRIEKEPADSRIVVRLETAGRSVVRTNWRMHISVPLQTDLRRFRTYKGNSVRDLLRAMRNKKHHYHELPPEVQETLGELPEGFVKYFTSRFPRLLMHTHAALHICSHERLFHPYYLPPSAK</sequence>
<organism evidence="1 2">
    <name type="scientific">Scortum barcoo</name>
    <name type="common">barcoo grunter</name>
    <dbReference type="NCBI Taxonomy" id="214431"/>
    <lineage>
        <taxon>Eukaryota</taxon>
        <taxon>Metazoa</taxon>
        <taxon>Chordata</taxon>
        <taxon>Craniata</taxon>
        <taxon>Vertebrata</taxon>
        <taxon>Euteleostomi</taxon>
        <taxon>Actinopterygii</taxon>
        <taxon>Neopterygii</taxon>
        <taxon>Teleostei</taxon>
        <taxon>Neoteleostei</taxon>
        <taxon>Acanthomorphata</taxon>
        <taxon>Eupercaria</taxon>
        <taxon>Centrarchiformes</taxon>
        <taxon>Terapontoidei</taxon>
        <taxon>Terapontidae</taxon>
        <taxon>Scortum</taxon>
    </lineage>
</organism>
<evidence type="ECO:0000313" key="2">
    <source>
        <dbReference type="Proteomes" id="UP000831701"/>
    </source>
</evidence>
<protein>
    <submittedName>
        <fullName evidence="1">Uncharacterized protein</fullName>
    </submittedName>
</protein>
<accession>A0ACB8VCJ4</accession>
<reference evidence="1" key="1">
    <citation type="submission" date="2022-04" db="EMBL/GenBank/DDBJ databases">
        <title>Jade perch genome.</title>
        <authorList>
            <person name="Chao B."/>
        </authorList>
    </citation>
    <scope>NUCLEOTIDE SEQUENCE</scope>
    <source>
        <strain evidence="1">CB-2022</strain>
    </source>
</reference>
<keyword evidence="2" id="KW-1185">Reference proteome</keyword>
<gene>
    <name evidence="1" type="ORF">L3Q82_019893</name>
</gene>
<dbReference type="Proteomes" id="UP000831701">
    <property type="component" value="Chromosome 23"/>
</dbReference>
<evidence type="ECO:0000313" key="1">
    <source>
        <dbReference type="EMBL" id="KAI3353360.1"/>
    </source>
</evidence>
<dbReference type="EMBL" id="CM041553">
    <property type="protein sequence ID" value="KAI3353360.1"/>
    <property type="molecule type" value="Genomic_DNA"/>
</dbReference>
<name>A0ACB8VCJ4_9TELE</name>
<comment type="caution">
    <text evidence="1">The sequence shown here is derived from an EMBL/GenBank/DDBJ whole genome shotgun (WGS) entry which is preliminary data.</text>
</comment>